<feature type="domain" description="Ketoreductase" evidence="3">
    <location>
        <begin position="7"/>
        <end position="192"/>
    </location>
</feature>
<dbReference type="SUPFAM" id="SSF51735">
    <property type="entry name" value="NAD(P)-binding Rossmann-fold domains"/>
    <property type="match status" value="1"/>
</dbReference>
<sequence length="250" mass="26725">MFELKGRTALVTGSSKGIGQGIALGLARAGADIVLNSHTSEDDPQATIRQIEALGRKAVFIQADVASETEVARLFEQIDRQCGRLDILVNNAGTSRSESIMDTELDNWRHVLDTNLTSCFLCSKQAMERMVRGSSGRIIQISSVVAHQGAVFGHVHYAATKSGMLGFTKSLARTAAPHGITVNAVAPGIIDTELLRNTHGQSRLDELSRSVPLGLGTVDDVAAAVVFLASEEARYLTGTTIDVNGGLYYR</sequence>
<dbReference type="OrthoDB" id="9803333at2"/>
<dbReference type="PANTHER" id="PTHR42879:SF2">
    <property type="entry name" value="3-OXOACYL-[ACYL-CARRIER-PROTEIN] REDUCTASE FABG"/>
    <property type="match status" value="1"/>
</dbReference>
<keyword evidence="2" id="KW-0560">Oxidoreductase</keyword>
<keyword evidence="5" id="KW-1185">Reference proteome</keyword>
<reference evidence="4 5" key="1">
    <citation type="submission" date="2019-04" db="EMBL/GenBank/DDBJ databases">
        <title>Cohnella sp. nov. isolated from preserved vegetables.</title>
        <authorList>
            <person name="Lin S.-Y."/>
            <person name="Hung M.-H."/>
            <person name="Young C.-C."/>
        </authorList>
    </citation>
    <scope>NUCLEOTIDE SEQUENCE [LARGE SCALE GENOMIC DNA]</scope>
    <source>
        <strain evidence="4 5">CC-MHH1044</strain>
    </source>
</reference>
<dbReference type="InterPro" id="IPR036291">
    <property type="entry name" value="NAD(P)-bd_dom_sf"/>
</dbReference>
<dbReference type="RefSeq" id="WP_136371912.1">
    <property type="nucleotide sequence ID" value="NZ_SSOB01000031.1"/>
</dbReference>
<dbReference type="InterPro" id="IPR020904">
    <property type="entry name" value="Sc_DH/Rdtase_CS"/>
</dbReference>
<comment type="similarity">
    <text evidence="1">Belongs to the short-chain dehydrogenases/reductases (SDR) family.</text>
</comment>
<dbReference type="PANTHER" id="PTHR42879">
    <property type="entry name" value="3-OXOACYL-(ACYL-CARRIER-PROTEIN) REDUCTASE"/>
    <property type="match status" value="1"/>
</dbReference>
<dbReference type="FunFam" id="3.40.50.720:FF:000173">
    <property type="entry name" value="3-oxoacyl-[acyl-carrier protein] reductase"/>
    <property type="match status" value="1"/>
</dbReference>
<organism evidence="4 5">
    <name type="scientific">Cohnella fermenti</name>
    <dbReference type="NCBI Taxonomy" id="2565925"/>
    <lineage>
        <taxon>Bacteria</taxon>
        <taxon>Bacillati</taxon>
        <taxon>Bacillota</taxon>
        <taxon>Bacilli</taxon>
        <taxon>Bacillales</taxon>
        <taxon>Paenibacillaceae</taxon>
        <taxon>Cohnella</taxon>
    </lineage>
</organism>
<dbReference type="AlphaFoldDB" id="A0A4S4BL29"/>
<proteinExistence type="inferred from homology"/>
<dbReference type="Proteomes" id="UP000310636">
    <property type="component" value="Unassembled WGS sequence"/>
</dbReference>
<evidence type="ECO:0000259" key="3">
    <source>
        <dbReference type="SMART" id="SM00822"/>
    </source>
</evidence>
<protein>
    <submittedName>
        <fullName evidence="4">3-oxoacyl-ACP reductase FabG</fullName>
    </submittedName>
</protein>
<comment type="caution">
    <text evidence="4">The sequence shown here is derived from an EMBL/GenBank/DDBJ whole genome shotgun (WGS) entry which is preliminary data.</text>
</comment>
<name>A0A4S4BL29_9BACL</name>
<dbReference type="GO" id="GO:0032787">
    <property type="term" value="P:monocarboxylic acid metabolic process"/>
    <property type="evidence" value="ECO:0007669"/>
    <property type="project" value="UniProtKB-ARBA"/>
</dbReference>
<evidence type="ECO:0000313" key="4">
    <source>
        <dbReference type="EMBL" id="THF75464.1"/>
    </source>
</evidence>
<dbReference type="EMBL" id="SSOB01000031">
    <property type="protein sequence ID" value="THF75464.1"/>
    <property type="molecule type" value="Genomic_DNA"/>
</dbReference>
<dbReference type="Gene3D" id="3.40.50.720">
    <property type="entry name" value="NAD(P)-binding Rossmann-like Domain"/>
    <property type="match status" value="1"/>
</dbReference>
<dbReference type="GO" id="GO:0016491">
    <property type="term" value="F:oxidoreductase activity"/>
    <property type="evidence" value="ECO:0007669"/>
    <property type="project" value="UniProtKB-KW"/>
</dbReference>
<dbReference type="PRINTS" id="PR00081">
    <property type="entry name" value="GDHRDH"/>
</dbReference>
<dbReference type="PRINTS" id="PR00080">
    <property type="entry name" value="SDRFAMILY"/>
</dbReference>
<dbReference type="NCBIfam" id="NF009466">
    <property type="entry name" value="PRK12826.1-2"/>
    <property type="match status" value="1"/>
</dbReference>
<dbReference type="InterPro" id="IPR050259">
    <property type="entry name" value="SDR"/>
</dbReference>
<dbReference type="InterPro" id="IPR057326">
    <property type="entry name" value="KR_dom"/>
</dbReference>
<accession>A0A4S4BL29</accession>
<dbReference type="InterPro" id="IPR002347">
    <property type="entry name" value="SDR_fam"/>
</dbReference>
<evidence type="ECO:0000256" key="1">
    <source>
        <dbReference type="ARBA" id="ARBA00006484"/>
    </source>
</evidence>
<dbReference type="Pfam" id="PF13561">
    <property type="entry name" value="adh_short_C2"/>
    <property type="match status" value="1"/>
</dbReference>
<evidence type="ECO:0000313" key="5">
    <source>
        <dbReference type="Proteomes" id="UP000310636"/>
    </source>
</evidence>
<dbReference type="PROSITE" id="PS00061">
    <property type="entry name" value="ADH_SHORT"/>
    <property type="match status" value="1"/>
</dbReference>
<dbReference type="SMART" id="SM00822">
    <property type="entry name" value="PKS_KR"/>
    <property type="match status" value="1"/>
</dbReference>
<gene>
    <name evidence="4" type="ORF">E6C55_21670</name>
</gene>
<evidence type="ECO:0000256" key="2">
    <source>
        <dbReference type="ARBA" id="ARBA00023002"/>
    </source>
</evidence>